<feature type="domain" description="HMA" evidence="12">
    <location>
        <begin position="1"/>
        <end position="67"/>
    </location>
</feature>
<dbReference type="GO" id="GO:0055070">
    <property type="term" value="P:copper ion homeostasis"/>
    <property type="evidence" value="ECO:0007669"/>
    <property type="project" value="TreeGrafter"/>
</dbReference>
<dbReference type="Pfam" id="PF00403">
    <property type="entry name" value="HMA"/>
    <property type="match status" value="1"/>
</dbReference>
<evidence type="ECO:0000256" key="11">
    <source>
        <dbReference type="SAM" id="Phobius"/>
    </source>
</evidence>
<dbReference type="PRINTS" id="PR00943">
    <property type="entry name" value="CUATPASE"/>
</dbReference>
<dbReference type="InterPro" id="IPR006121">
    <property type="entry name" value="HMA_dom"/>
</dbReference>
<feature type="transmembrane region" description="Helical" evidence="11">
    <location>
        <begin position="371"/>
        <end position="394"/>
    </location>
</feature>
<dbReference type="SUPFAM" id="SSF55008">
    <property type="entry name" value="HMA, heavy metal-associated domain"/>
    <property type="match status" value="1"/>
</dbReference>
<protein>
    <submittedName>
        <fullName evidence="13">ATPase P</fullName>
    </submittedName>
</protein>
<reference evidence="13 14" key="1">
    <citation type="submission" date="2014-07" db="EMBL/GenBank/DDBJ databases">
        <authorList>
            <person name="McCorrison J."/>
            <person name="Sanka R."/>
            <person name="Torralba M."/>
            <person name="Gillis M."/>
            <person name="Haft D.H."/>
            <person name="Methe B."/>
            <person name="Sutton G."/>
            <person name="Nelson K.E."/>
        </authorList>
    </citation>
    <scope>NUCLEOTIDE SEQUENCE [LARGE SCALE GENOMIC DNA]</scope>
    <source>
        <strain evidence="13 14">DNF00058</strain>
    </source>
</reference>
<evidence type="ECO:0000256" key="7">
    <source>
        <dbReference type="ARBA" id="ARBA00022840"/>
    </source>
</evidence>
<dbReference type="PANTHER" id="PTHR43520:SF8">
    <property type="entry name" value="P-TYPE CU(+) TRANSPORTER"/>
    <property type="match status" value="1"/>
</dbReference>
<keyword evidence="14" id="KW-1185">Reference proteome</keyword>
<evidence type="ECO:0000313" key="14">
    <source>
        <dbReference type="Proteomes" id="UP000029614"/>
    </source>
</evidence>
<dbReference type="InterPro" id="IPR023214">
    <property type="entry name" value="HAD_sf"/>
</dbReference>
<dbReference type="InterPro" id="IPR059000">
    <property type="entry name" value="ATPase_P-type_domA"/>
</dbReference>
<feature type="transmembrane region" description="Helical" evidence="11">
    <location>
        <begin position="89"/>
        <end position="107"/>
    </location>
</feature>
<dbReference type="InterPro" id="IPR008250">
    <property type="entry name" value="ATPase_P-typ_transduc_dom_A_sf"/>
</dbReference>
<accession>A0A096AVF6</accession>
<dbReference type="GO" id="GO:0060003">
    <property type="term" value="P:copper ion export"/>
    <property type="evidence" value="ECO:0007669"/>
    <property type="project" value="UniProtKB-ARBA"/>
</dbReference>
<dbReference type="CDD" id="cd00371">
    <property type="entry name" value="HMA"/>
    <property type="match status" value="1"/>
</dbReference>
<feature type="transmembrane region" description="Helical" evidence="11">
    <location>
        <begin position="113"/>
        <end position="131"/>
    </location>
</feature>
<dbReference type="AlphaFoldDB" id="A0A096AVF6"/>
<evidence type="ECO:0000256" key="9">
    <source>
        <dbReference type="ARBA" id="ARBA00022989"/>
    </source>
</evidence>
<comment type="caution">
    <text evidence="13">The sequence shown here is derived from an EMBL/GenBank/DDBJ whole genome shotgun (WGS) entry which is preliminary data.</text>
</comment>
<dbReference type="GO" id="GO:0005524">
    <property type="term" value="F:ATP binding"/>
    <property type="evidence" value="ECO:0007669"/>
    <property type="project" value="UniProtKB-KW"/>
</dbReference>
<feature type="transmembrane region" description="Helical" evidence="11">
    <location>
        <begin position="612"/>
        <end position="633"/>
    </location>
</feature>
<evidence type="ECO:0000256" key="3">
    <source>
        <dbReference type="ARBA" id="ARBA00022475"/>
    </source>
</evidence>
<dbReference type="OrthoDB" id="9770315at2"/>
<dbReference type="InterPro" id="IPR023298">
    <property type="entry name" value="ATPase_P-typ_TM_dom_sf"/>
</dbReference>
<organism evidence="13 14">
    <name type="scientific">Prevotella amnii DNF00058</name>
    <dbReference type="NCBI Taxonomy" id="1401066"/>
    <lineage>
        <taxon>Bacteria</taxon>
        <taxon>Pseudomonadati</taxon>
        <taxon>Bacteroidota</taxon>
        <taxon>Bacteroidia</taxon>
        <taxon>Bacteroidales</taxon>
        <taxon>Prevotellaceae</taxon>
        <taxon>Prevotella</taxon>
    </lineage>
</organism>
<keyword evidence="10 11" id="KW-0472">Membrane</keyword>
<sequence>MKQTLPIVGMACSACSANIERTLSSLKGVSSAKVSLIGRSVLIDFNPDIISLETMKKEINNLGYDLIIDKDTSTEKTEKIYYTRLKRKTVLSWIFSIFIMAICMGWISIGNRLMNNQLAMIIALLNIYYCGRQFYITAWRQIKHRSACMDTLVTISTSVAFIFSTFNVFWGNEVWGKNNIEWHTYFDSSVMIITFVLTGRLIEEWAKDNTASSIRELMKMSPKKAHVVNGNKIAEVPISAIEVGDIIEVCPGEKVPVDGEVIWAESFMNPTASYIDESMITGEPTPVEKEKGAKVLAGTIPTQGKFRMRAQQIGEYTALAQIINMVLQAQASKAPIERLVDKVASIFVPAIVSISFITFLLWWFIGGNAVLPQAILSAVSVLIIACPCAMGLATPTALMVGMGKAAEHKILIKDATAMEQLCKVNALVIDKTGTLTIPNLNIDFTKSDNLSIKERESLKPNALKAIKLLQERNIKIYMISGDTAEATQYWADRVGIKNYFSRVLPQDKGNLVSKLQAEGNTVAMVGDGINDTQALALSDVSIAISKGTDVAMDIAQVTLMGDDLLSIPEAILLSKKTVRMIRQNLFWAFLYNIICIPLAAGVMYALNIKMQINPSLASLMMALSSVSVILNSLRLRLIK</sequence>
<comment type="subcellular location">
    <subcellularLocation>
        <location evidence="1">Cell membrane</location>
        <topology evidence="1">Multi-pass membrane protein</topology>
    </subcellularLocation>
</comment>
<name>A0A096AVF6_9BACT</name>
<dbReference type="SUPFAM" id="SSF81653">
    <property type="entry name" value="Calcium ATPase, transduction domain A"/>
    <property type="match status" value="1"/>
</dbReference>
<dbReference type="InterPro" id="IPR001757">
    <property type="entry name" value="P_typ_ATPase"/>
</dbReference>
<evidence type="ECO:0000256" key="5">
    <source>
        <dbReference type="ARBA" id="ARBA00022723"/>
    </source>
</evidence>
<dbReference type="GO" id="GO:0016887">
    <property type="term" value="F:ATP hydrolysis activity"/>
    <property type="evidence" value="ECO:0007669"/>
    <property type="project" value="InterPro"/>
</dbReference>
<evidence type="ECO:0000313" key="13">
    <source>
        <dbReference type="EMBL" id="KGF51068.1"/>
    </source>
</evidence>
<dbReference type="Pfam" id="PF00122">
    <property type="entry name" value="E1-E2_ATPase"/>
    <property type="match status" value="1"/>
</dbReference>
<dbReference type="GO" id="GO:0043682">
    <property type="term" value="F:P-type divalent copper transporter activity"/>
    <property type="evidence" value="ECO:0007669"/>
    <property type="project" value="TreeGrafter"/>
</dbReference>
<keyword evidence="3" id="KW-1003">Cell membrane</keyword>
<dbReference type="InterPro" id="IPR036163">
    <property type="entry name" value="HMA_dom_sf"/>
</dbReference>
<dbReference type="SUPFAM" id="SSF56784">
    <property type="entry name" value="HAD-like"/>
    <property type="match status" value="1"/>
</dbReference>
<dbReference type="FunFam" id="2.70.150.10:FF:000020">
    <property type="entry name" value="Copper-exporting P-type ATPase A"/>
    <property type="match status" value="1"/>
</dbReference>
<keyword evidence="5" id="KW-0479">Metal-binding</keyword>
<proteinExistence type="inferred from homology"/>
<evidence type="ECO:0000256" key="6">
    <source>
        <dbReference type="ARBA" id="ARBA00022741"/>
    </source>
</evidence>
<feature type="transmembrane region" description="Helical" evidence="11">
    <location>
        <begin position="182"/>
        <end position="202"/>
    </location>
</feature>
<dbReference type="RefSeq" id="WP_036856636.1">
    <property type="nucleotide sequence ID" value="NZ_JRNU01000052.1"/>
</dbReference>
<dbReference type="PROSITE" id="PS00154">
    <property type="entry name" value="ATPASE_E1_E2"/>
    <property type="match status" value="1"/>
</dbReference>
<dbReference type="GO" id="GO:0005507">
    <property type="term" value="F:copper ion binding"/>
    <property type="evidence" value="ECO:0007669"/>
    <property type="project" value="TreeGrafter"/>
</dbReference>
<dbReference type="Gene3D" id="2.70.150.10">
    <property type="entry name" value="Calcium-transporting ATPase, cytoplasmic transduction domain A"/>
    <property type="match status" value="1"/>
</dbReference>
<dbReference type="InterPro" id="IPR018303">
    <property type="entry name" value="ATPase_P-typ_P_site"/>
</dbReference>
<dbReference type="EMBL" id="JRNU01000052">
    <property type="protein sequence ID" value="KGF51068.1"/>
    <property type="molecule type" value="Genomic_DNA"/>
</dbReference>
<evidence type="ECO:0000256" key="8">
    <source>
        <dbReference type="ARBA" id="ARBA00022967"/>
    </source>
</evidence>
<gene>
    <name evidence="13" type="ORF">HMPREF9302_08780</name>
</gene>
<dbReference type="PANTHER" id="PTHR43520">
    <property type="entry name" value="ATP7, ISOFORM B"/>
    <property type="match status" value="1"/>
</dbReference>
<evidence type="ECO:0000256" key="2">
    <source>
        <dbReference type="ARBA" id="ARBA00006024"/>
    </source>
</evidence>
<evidence type="ECO:0000256" key="4">
    <source>
        <dbReference type="ARBA" id="ARBA00022692"/>
    </source>
</evidence>
<dbReference type="GO" id="GO:0005886">
    <property type="term" value="C:plasma membrane"/>
    <property type="evidence" value="ECO:0007669"/>
    <property type="project" value="UniProtKB-SubCell"/>
</dbReference>
<dbReference type="Gene3D" id="3.40.50.1000">
    <property type="entry name" value="HAD superfamily/HAD-like"/>
    <property type="match status" value="1"/>
</dbReference>
<dbReference type="Proteomes" id="UP000029614">
    <property type="component" value="Unassembled WGS sequence"/>
</dbReference>
<feature type="transmembrane region" description="Helical" evidence="11">
    <location>
        <begin position="152"/>
        <end position="170"/>
    </location>
</feature>
<comment type="similarity">
    <text evidence="2">Belongs to the cation transport ATPase (P-type) (TC 3.A.3) family. Type IB subfamily.</text>
</comment>
<dbReference type="InterPro" id="IPR017969">
    <property type="entry name" value="Heavy-metal-associated_CS"/>
</dbReference>
<dbReference type="InterPro" id="IPR036412">
    <property type="entry name" value="HAD-like_sf"/>
</dbReference>
<dbReference type="SUPFAM" id="SSF81665">
    <property type="entry name" value="Calcium ATPase, transmembrane domain M"/>
    <property type="match status" value="1"/>
</dbReference>
<dbReference type="PROSITE" id="PS01047">
    <property type="entry name" value="HMA_1"/>
    <property type="match status" value="1"/>
</dbReference>
<feature type="transmembrane region" description="Helical" evidence="11">
    <location>
        <begin position="585"/>
        <end position="606"/>
    </location>
</feature>
<dbReference type="FunFam" id="3.30.70.100:FF:000001">
    <property type="entry name" value="ATPase copper transporting beta"/>
    <property type="match status" value="1"/>
</dbReference>
<keyword evidence="9 11" id="KW-1133">Transmembrane helix</keyword>
<feature type="transmembrane region" description="Helical" evidence="11">
    <location>
        <begin position="343"/>
        <end position="365"/>
    </location>
</feature>
<keyword evidence="8" id="KW-1278">Translocase</keyword>
<keyword evidence="7" id="KW-0067">ATP-binding</keyword>
<evidence type="ECO:0000256" key="10">
    <source>
        <dbReference type="ARBA" id="ARBA00023136"/>
    </source>
</evidence>
<dbReference type="NCBIfam" id="TIGR01494">
    <property type="entry name" value="ATPase_P-type"/>
    <property type="match status" value="2"/>
</dbReference>
<dbReference type="Pfam" id="PF00702">
    <property type="entry name" value="Hydrolase"/>
    <property type="match status" value="1"/>
</dbReference>
<dbReference type="PROSITE" id="PS50846">
    <property type="entry name" value="HMA_2"/>
    <property type="match status" value="1"/>
</dbReference>
<keyword evidence="4 11" id="KW-0812">Transmembrane</keyword>
<dbReference type="Gene3D" id="3.30.70.100">
    <property type="match status" value="1"/>
</dbReference>
<evidence type="ECO:0000259" key="12">
    <source>
        <dbReference type="PROSITE" id="PS50846"/>
    </source>
</evidence>
<evidence type="ECO:0000256" key="1">
    <source>
        <dbReference type="ARBA" id="ARBA00004651"/>
    </source>
</evidence>
<keyword evidence="6" id="KW-0547">Nucleotide-binding</keyword>